<dbReference type="SMART" id="SM00382">
    <property type="entry name" value="AAA"/>
    <property type="match status" value="1"/>
</dbReference>
<dbReference type="Gene3D" id="3.40.50.300">
    <property type="entry name" value="P-loop containing nucleotide triphosphate hydrolases"/>
    <property type="match status" value="1"/>
</dbReference>
<name>A0A5C6M6N7_9LACO</name>
<dbReference type="PROSITE" id="PS00211">
    <property type="entry name" value="ABC_TRANSPORTER_1"/>
    <property type="match status" value="1"/>
</dbReference>
<comment type="caution">
    <text evidence="7">The sequence shown here is derived from an EMBL/GenBank/DDBJ whole genome shotgun (WGS) entry which is preliminary data.</text>
</comment>
<reference evidence="7 8" key="1">
    <citation type="submission" date="2019-04" db="EMBL/GenBank/DDBJ databases">
        <title>In vitro growth and metabolic characteristics of meat-borne Lactobacillus algidus strains.</title>
        <authorList>
            <person name="Sade E."/>
            <person name="Per J."/>
            <person name="Tytti H."/>
            <person name="Johanna B.K."/>
        </authorList>
    </citation>
    <scope>NUCLEOTIDE SEQUENCE [LARGE SCALE GENOMIC DNA]</scope>
    <source>
        <strain evidence="7 8">LTS37-1</strain>
    </source>
</reference>
<keyword evidence="3" id="KW-0547">Nucleotide-binding</keyword>
<evidence type="ECO:0000256" key="1">
    <source>
        <dbReference type="ARBA" id="ARBA00005417"/>
    </source>
</evidence>
<evidence type="ECO:0000313" key="8">
    <source>
        <dbReference type="Proteomes" id="UP000321659"/>
    </source>
</evidence>
<keyword evidence="4" id="KW-0067">ATP-binding</keyword>
<comment type="similarity">
    <text evidence="1">Belongs to the ABC transporter superfamily.</text>
</comment>
<evidence type="ECO:0000259" key="6">
    <source>
        <dbReference type="PROSITE" id="PS50893"/>
    </source>
</evidence>
<dbReference type="FunFam" id="3.40.50.300:FF:000425">
    <property type="entry name" value="Probable ABC transporter, ATP-binding subunit"/>
    <property type="match status" value="1"/>
</dbReference>
<organism evidence="7 8">
    <name type="scientific">Dellaglioa algida</name>
    <dbReference type="NCBI Taxonomy" id="105612"/>
    <lineage>
        <taxon>Bacteria</taxon>
        <taxon>Bacillati</taxon>
        <taxon>Bacillota</taxon>
        <taxon>Bacilli</taxon>
        <taxon>Lactobacillales</taxon>
        <taxon>Lactobacillaceae</taxon>
        <taxon>Dellaglioa</taxon>
    </lineage>
</organism>
<dbReference type="GO" id="GO:0016887">
    <property type="term" value="F:ATP hydrolysis activity"/>
    <property type="evidence" value="ECO:0007669"/>
    <property type="project" value="InterPro"/>
</dbReference>
<evidence type="ECO:0000256" key="2">
    <source>
        <dbReference type="ARBA" id="ARBA00022448"/>
    </source>
</evidence>
<keyword evidence="2" id="KW-0813">Transport</keyword>
<dbReference type="InterPro" id="IPR003439">
    <property type="entry name" value="ABC_transporter-like_ATP-bd"/>
</dbReference>
<dbReference type="PANTHER" id="PTHR43117:SF4">
    <property type="entry name" value="OSMOPROTECTANT IMPORT ATP-BINDING PROTEIN OSMV"/>
    <property type="match status" value="1"/>
</dbReference>
<evidence type="ECO:0000313" key="7">
    <source>
        <dbReference type="EMBL" id="TWW10298.1"/>
    </source>
</evidence>
<gene>
    <name evidence="7" type="ORF">LABALGLTS371_14920</name>
</gene>
<feature type="domain" description="ABC transporter" evidence="6">
    <location>
        <begin position="34"/>
        <end position="268"/>
    </location>
</feature>
<dbReference type="EMBL" id="SRRQ01000016">
    <property type="protein sequence ID" value="TWW10298.1"/>
    <property type="molecule type" value="Genomic_DNA"/>
</dbReference>
<dbReference type="Proteomes" id="UP000321659">
    <property type="component" value="Unassembled WGS sequence"/>
</dbReference>
<sequence length="351" mass="39500">MNRKVYYCKLSSETVNISNDFINKLNRSGAHILLDFKHVKKSFKNVPVLNDLNLHINKGELFVLVGPSGSGKTTTLKMINRLIDPMSGTIEFEGQNINKIPLHDLRSQIGYVLQQIALFPNMTVAENISLLPDLQKWPKDKQRKRVDDLLLGVGLPPEDYRKRMPSDLSGGEQQRIGILRAIATEPKLILMDEPFSALDPISKKTLQDVVINLHEELHNTIVFITHDMSEALRLGTRIGIMHDGNLIQVGTPDEIRRAPKNSFVSEFFGLDQPNMHFDLTEMIQNSFGIPFDETADYPIISAETTFKELIPILAEHAVVNVQDDHHHILGTINAQSLVRYGASMANSEVTH</sequence>
<dbReference type="SUPFAM" id="SSF52540">
    <property type="entry name" value="P-loop containing nucleoside triphosphate hydrolases"/>
    <property type="match status" value="1"/>
</dbReference>
<dbReference type="GO" id="GO:0015418">
    <property type="term" value="F:ABC-type quaternary ammonium compound transporting activity"/>
    <property type="evidence" value="ECO:0007669"/>
    <property type="project" value="UniProtKB-EC"/>
</dbReference>
<dbReference type="Pfam" id="PF00005">
    <property type="entry name" value="ABC_tran"/>
    <property type="match status" value="1"/>
</dbReference>
<dbReference type="AlphaFoldDB" id="A0A5C6M6N7"/>
<evidence type="ECO:0000256" key="3">
    <source>
        <dbReference type="ARBA" id="ARBA00022741"/>
    </source>
</evidence>
<dbReference type="GO" id="GO:0005524">
    <property type="term" value="F:ATP binding"/>
    <property type="evidence" value="ECO:0007669"/>
    <property type="project" value="UniProtKB-KW"/>
</dbReference>
<dbReference type="InterPro" id="IPR027417">
    <property type="entry name" value="P-loop_NTPase"/>
</dbReference>
<protein>
    <recommendedName>
        <fullName evidence="5">ABC-type quaternary amine transporter</fullName>
        <ecNumber evidence="5">7.6.2.9</ecNumber>
    </recommendedName>
</protein>
<evidence type="ECO:0000256" key="5">
    <source>
        <dbReference type="ARBA" id="ARBA00066388"/>
    </source>
</evidence>
<proteinExistence type="inferred from homology"/>
<dbReference type="EC" id="7.6.2.9" evidence="5"/>
<dbReference type="PANTHER" id="PTHR43117">
    <property type="entry name" value="OSMOPROTECTANT IMPORT ATP-BINDING PROTEIN OSMV"/>
    <property type="match status" value="1"/>
</dbReference>
<dbReference type="InterPro" id="IPR017871">
    <property type="entry name" value="ABC_transporter-like_CS"/>
</dbReference>
<accession>A0A5C6M6N7</accession>
<dbReference type="InterPro" id="IPR003593">
    <property type="entry name" value="AAA+_ATPase"/>
</dbReference>
<dbReference type="PROSITE" id="PS50893">
    <property type="entry name" value="ABC_TRANSPORTER_2"/>
    <property type="match status" value="1"/>
</dbReference>
<evidence type="ECO:0000256" key="4">
    <source>
        <dbReference type="ARBA" id="ARBA00022840"/>
    </source>
</evidence>